<dbReference type="EMBL" id="BAAAVM010000013">
    <property type="protein sequence ID" value="GAA3128055.1"/>
    <property type="molecule type" value="Genomic_DNA"/>
</dbReference>
<feature type="region of interest" description="Disordered" evidence="1">
    <location>
        <begin position="57"/>
        <end position="78"/>
    </location>
</feature>
<protein>
    <submittedName>
        <fullName evidence="2">Uncharacterized protein</fullName>
    </submittedName>
</protein>
<dbReference type="Proteomes" id="UP001500893">
    <property type="component" value="Unassembled WGS sequence"/>
</dbReference>
<evidence type="ECO:0000313" key="2">
    <source>
        <dbReference type="EMBL" id="GAA3128055.1"/>
    </source>
</evidence>
<evidence type="ECO:0000256" key="1">
    <source>
        <dbReference type="SAM" id="MobiDB-lite"/>
    </source>
</evidence>
<name>A0ABP6MWB4_9ACTN</name>
<reference evidence="3" key="1">
    <citation type="journal article" date="2019" name="Int. J. Syst. Evol. Microbiol.">
        <title>The Global Catalogue of Microorganisms (GCM) 10K type strain sequencing project: providing services to taxonomists for standard genome sequencing and annotation.</title>
        <authorList>
            <consortium name="The Broad Institute Genomics Platform"/>
            <consortium name="The Broad Institute Genome Sequencing Center for Infectious Disease"/>
            <person name="Wu L."/>
            <person name="Ma J."/>
        </authorList>
    </citation>
    <scope>NUCLEOTIDE SEQUENCE [LARGE SCALE GENOMIC DNA]</scope>
    <source>
        <strain evidence="3">JCM 11574</strain>
    </source>
</reference>
<sequence length="78" mass="7904">MSVLPVIPDATEAPAPWLVPVRHGPCPCTGLPAPVAGAVRARACEAAAFVALAGCGPPELTRRPDQSGAEPVGRTVPR</sequence>
<proteinExistence type="predicted"/>
<accession>A0ABP6MWB4</accession>
<evidence type="ECO:0000313" key="3">
    <source>
        <dbReference type="Proteomes" id="UP001500893"/>
    </source>
</evidence>
<comment type="caution">
    <text evidence="2">The sequence shown here is derived from an EMBL/GenBank/DDBJ whole genome shotgun (WGS) entry which is preliminary data.</text>
</comment>
<organism evidence="2 3">
    <name type="scientific">Streptomyces rameus</name>
    <dbReference type="NCBI Taxonomy" id="68261"/>
    <lineage>
        <taxon>Bacteria</taxon>
        <taxon>Bacillati</taxon>
        <taxon>Actinomycetota</taxon>
        <taxon>Actinomycetes</taxon>
        <taxon>Kitasatosporales</taxon>
        <taxon>Streptomycetaceae</taxon>
        <taxon>Streptomyces</taxon>
    </lineage>
</organism>
<keyword evidence="3" id="KW-1185">Reference proteome</keyword>
<gene>
    <name evidence="2" type="ORF">GCM10010521_13090</name>
</gene>